<protein>
    <recommendedName>
        <fullName evidence="4">Transposase Tc1-like domain-containing protein</fullName>
    </recommendedName>
</protein>
<name>A0A4Y2D4L1_ARAVE</name>
<gene>
    <name evidence="2" type="ORF">AVEN_16972_1</name>
</gene>
<comment type="caution">
    <text evidence="2">The sequence shown here is derived from an EMBL/GenBank/DDBJ whole genome shotgun (WGS) entry which is preliminary data.</text>
</comment>
<dbReference type="OrthoDB" id="6425807at2759"/>
<reference evidence="2 3" key="1">
    <citation type="journal article" date="2019" name="Sci. Rep.">
        <title>Orb-weaving spider Araneus ventricosus genome elucidates the spidroin gene catalogue.</title>
        <authorList>
            <person name="Kono N."/>
            <person name="Nakamura H."/>
            <person name="Ohtoshi R."/>
            <person name="Moran D.A.P."/>
            <person name="Shinohara A."/>
            <person name="Yoshida Y."/>
            <person name="Fujiwara M."/>
            <person name="Mori M."/>
            <person name="Tomita M."/>
            <person name="Arakawa K."/>
        </authorList>
    </citation>
    <scope>NUCLEOTIDE SEQUENCE [LARGE SCALE GENOMIC DNA]</scope>
</reference>
<dbReference type="EMBL" id="BGPR01000302">
    <property type="protein sequence ID" value="GBM11670.1"/>
    <property type="molecule type" value="Genomic_DNA"/>
</dbReference>
<dbReference type="SUPFAM" id="SSF46689">
    <property type="entry name" value="Homeodomain-like"/>
    <property type="match status" value="1"/>
</dbReference>
<evidence type="ECO:0000313" key="3">
    <source>
        <dbReference type="Proteomes" id="UP000499080"/>
    </source>
</evidence>
<dbReference type="Proteomes" id="UP000499080">
    <property type="component" value="Unassembled WGS sequence"/>
</dbReference>
<proteinExistence type="predicted"/>
<accession>A0A4Y2D4L1</accession>
<dbReference type="AlphaFoldDB" id="A0A4Y2D4L1"/>
<evidence type="ECO:0000313" key="2">
    <source>
        <dbReference type="EMBL" id="GBM11670.1"/>
    </source>
</evidence>
<organism evidence="2 3">
    <name type="scientific">Araneus ventricosus</name>
    <name type="common">Orbweaver spider</name>
    <name type="synonym">Epeira ventricosa</name>
    <dbReference type="NCBI Taxonomy" id="182803"/>
    <lineage>
        <taxon>Eukaryota</taxon>
        <taxon>Metazoa</taxon>
        <taxon>Ecdysozoa</taxon>
        <taxon>Arthropoda</taxon>
        <taxon>Chelicerata</taxon>
        <taxon>Arachnida</taxon>
        <taxon>Araneae</taxon>
        <taxon>Araneomorphae</taxon>
        <taxon>Entelegynae</taxon>
        <taxon>Araneoidea</taxon>
        <taxon>Araneidae</taxon>
        <taxon>Araneus</taxon>
    </lineage>
</organism>
<keyword evidence="3" id="KW-1185">Reference proteome</keyword>
<sequence>MFKAGARHSTVARELNVHRSVIQRLWNHYQRDQNASRRRGSGRRRIATTADDLYLLQCSKRRRKLTVRQMASQLSASAGRPISTTTCCLYAFVPSARQSGVSLGP</sequence>
<comment type="subcellular location">
    <subcellularLocation>
        <location evidence="1">Nucleus</location>
    </subcellularLocation>
</comment>
<evidence type="ECO:0008006" key="4">
    <source>
        <dbReference type="Google" id="ProtNLM"/>
    </source>
</evidence>
<dbReference type="GO" id="GO:0005634">
    <property type="term" value="C:nucleus"/>
    <property type="evidence" value="ECO:0007669"/>
    <property type="project" value="UniProtKB-SubCell"/>
</dbReference>
<evidence type="ECO:0000256" key="1">
    <source>
        <dbReference type="ARBA" id="ARBA00004123"/>
    </source>
</evidence>
<dbReference type="InterPro" id="IPR009057">
    <property type="entry name" value="Homeodomain-like_sf"/>
</dbReference>